<keyword evidence="7" id="KW-0717">Septation</keyword>
<keyword evidence="11" id="KW-0150">Chloroplast</keyword>
<dbReference type="AlphaFoldDB" id="A0A088CK04"/>
<keyword evidence="4" id="KW-0132">Cell division</keyword>
<dbReference type="NCBIfam" id="TIGR01968">
    <property type="entry name" value="minD_bact"/>
    <property type="match status" value="1"/>
</dbReference>
<evidence type="ECO:0000256" key="7">
    <source>
        <dbReference type="ARBA" id="ARBA00023210"/>
    </source>
</evidence>
<keyword evidence="11" id="KW-0934">Plastid</keyword>
<evidence type="ECO:0000256" key="9">
    <source>
        <dbReference type="PIRSR" id="PIRSR003092-1"/>
    </source>
</evidence>
<dbReference type="PANTHER" id="PTHR43384:SF6">
    <property type="entry name" value="SEPTUM SITE-DETERMINING PROTEIN MIND HOMOLOG, CHLOROPLASTIC"/>
    <property type="match status" value="1"/>
</dbReference>
<keyword evidence="8" id="KW-0131">Cell cycle</keyword>
<dbReference type="SUPFAM" id="SSF52540">
    <property type="entry name" value="P-loop containing nucleoside triphosphate hydrolases"/>
    <property type="match status" value="1"/>
</dbReference>
<geneLocation type="chloroplast" evidence="11"/>
<name>A0A088CK04_9CHLO</name>
<dbReference type="GO" id="GO:0051782">
    <property type="term" value="P:negative regulation of cell division"/>
    <property type="evidence" value="ECO:0007669"/>
    <property type="project" value="TreeGrafter"/>
</dbReference>
<comment type="function">
    <text evidence="1">ATPase required for the correct placement of the division site.</text>
</comment>
<dbReference type="GO" id="GO:0005829">
    <property type="term" value="C:cytosol"/>
    <property type="evidence" value="ECO:0007669"/>
    <property type="project" value="TreeGrafter"/>
</dbReference>
<keyword evidence="5 9" id="KW-0547">Nucleotide-binding</keyword>
<dbReference type="GO" id="GO:0009898">
    <property type="term" value="C:cytoplasmic side of plasma membrane"/>
    <property type="evidence" value="ECO:0007669"/>
    <property type="project" value="TreeGrafter"/>
</dbReference>
<dbReference type="InterPro" id="IPR002586">
    <property type="entry name" value="CobQ/CobB/MinD/ParA_Nub-bd_dom"/>
</dbReference>
<dbReference type="GO" id="GO:0016887">
    <property type="term" value="F:ATP hydrolysis activity"/>
    <property type="evidence" value="ECO:0007669"/>
    <property type="project" value="InterPro"/>
</dbReference>
<dbReference type="FunFam" id="3.40.50.300:FF:000068">
    <property type="entry name" value="Site-determining protein"/>
    <property type="match status" value="1"/>
</dbReference>
<feature type="domain" description="CobQ/CobB/MinD/ParA nucleotide binding" evidence="10">
    <location>
        <begin position="9"/>
        <end position="223"/>
    </location>
</feature>
<dbReference type="CDD" id="cd02036">
    <property type="entry name" value="MinD"/>
    <property type="match status" value="1"/>
</dbReference>
<evidence type="ECO:0000256" key="6">
    <source>
        <dbReference type="ARBA" id="ARBA00022840"/>
    </source>
</evidence>
<comment type="similarity">
    <text evidence="2">Belongs to the ParA family. MinD subfamily.</text>
</comment>
<evidence type="ECO:0000256" key="4">
    <source>
        <dbReference type="ARBA" id="ARBA00022618"/>
    </source>
</evidence>
<evidence type="ECO:0000313" key="11">
    <source>
        <dbReference type="EMBL" id="AID67592.1"/>
    </source>
</evidence>
<feature type="binding site" evidence="9">
    <location>
        <begin position="15"/>
        <end position="22"/>
    </location>
    <ligand>
        <name>ATP</name>
        <dbReference type="ChEBI" id="CHEBI:30616"/>
    </ligand>
</feature>
<dbReference type="GeneID" id="20355968"/>
<evidence type="ECO:0000256" key="8">
    <source>
        <dbReference type="ARBA" id="ARBA00023306"/>
    </source>
</evidence>
<dbReference type="GO" id="GO:0051301">
    <property type="term" value="P:cell division"/>
    <property type="evidence" value="ECO:0007669"/>
    <property type="project" value="UniProtKB-KW"/>
</dbReference>
<reference evidence="11" key="1">
    <citation type="journal article" date="2014" name="BMC Genomics">
        <title>Six newly sequenced chloroplast genomes from prasinophyte green algae provide insights into the relationships among prasinophyte lineages and the diversity of streamlined genome architecture in picoplanktonic species.</title>
        <authorList>
            <person name="Lemieux C."/>
            <person name="Otis C."/>
            <person name="Turmel M."/>
        </authorList>
    </citation>
    <scope>NUCLEOTIDE SEQUENCE</scope>
</reference>
<evidence type="ECO:0000256" key="2">
    <source>
        <dbReference type="ARBA" id="ARBA00010257"/>
    </source>
</evidence>
<evidence type="ECO:0000256" key="1">
    <source>
        <dbReference type="ARBA" id="ARBA00002662"/>
    </source>
</evidence>
<dbReference type="EMBL" id="KJ746599">
    <property type="protein sequence ID" value="AID67592.1"/>
    <property type="molecule type" value="Genomic_DNA"/>
</dbReference>
<gene>
    <name evidence="11" type="primary">minD</name>
</gene>
<evidence type="ECO:0000256" key="5">
    <source>
        <dbReference type="ARBA" id="ARBA00022741"/>
    </source>
</evidence>
<dbReference type="RefSeq" id="YP_009057815.1">
    <property type="nucleotide sequence ID" value="NC_024828.1"/>
</dbReference>
<dbReference type="InterPro" id="IPR027417">
    <property type="entry name" value="P-loop_NTPase"/>
</dbReference>
<dbReference type="InterPro" id="IPR010223">
    <property type="entry name" value="MinD"/>
</dbReference>
<dbReference type="GO" id="GO:0005524">
    <property type="term" value="F:ATP binding"/>
    <property type="evidence" value="ECO:0007669"/>
    <property type="project" value="UniProtKB-KW"/>
</dbReference>
<dbReference type="InterPro" id="IPR025501">
    <property type="entry name" value="MinD_FleN"/>
</dbReference>
<protein>
    <recommendedName>
        <fullName evidence="3">Putative septum site-determining protein MinD</fullName>
    </recommendedName>
</protein>
<keyword evidence="6 9" id="KW-0067">ATP-binding</keyword>
<dbReference type="Gene3D" id="3.40.50.300">
    <property type="entry name" value="P-loop containing nucleotide triphosphate hydrolases"/>
    <property type="match status" value="1"/>
</dbReference>
<dbReference type="PIRSF" id="PIRSF003092">
    <property type="entry name" value="MinD"/>
    <property type="match status" value="1"/>
</dbReference>
<proteinExistence type="inferred from homology"/>
<sequence length="273" mass="30299">MDLEKTRTIVITSGKGGVGKTTTTANIGMSIARLGYRVALIDADIGLRNLDLLLGLENRILYTAIEVIEGKCKLEQALIRDKKWRNLALVSMSKNRQRYNITRENMQMFVESIANKGYQFILIDCPAGIDVGFVNAIAASEEAIIITTPEITSIRDADRVAGLLEANGIYNVKLLVNRVRPDMIQTNDMMSVRDVQEMLGVPLLGAIPEDNNVIISTNRGEPLVLKRKLSLSGIALENAARRLIGKQDYLIDLDSPYKGVFQRVQDFFLGSEE</sequence>
<dbReference type="Pfam" id="PF01656">
    <property type="entry name" value="CbiA"/>
    <property type="match status" value="1"/>
</dbReference>
<dbReference type="PANTHER" id="PTHR43384">
    <property type="entry name" value="SEPTUM SITE-DETERMINING PROTEIN MIND HOMOLOG, CHLOROPLASTIC-RELATED"/>
    <property type="match status" value="1"/>
</dbReference>
<dbReference type="InterPro" id="IPR050625">
    <property type="entry name" value="ParA/MinD_ATPase"/>
</dbReference>
<accession>A0A088CK04</accession>
<organism evidence="11">
    <name type="scientific">Picocystis salinarum</name>
    <dbReference type="NCBI Taxonomy" id="88271"/>
    <lineage>
        <taxon>Eukaryota</taxon>
        <taxon>Viridiplantae</taxon>
        <taxon>Chlorophyta</taxon>
        <taxon>Picocystophyceae</taxon>
        <taxon>Picocystales</taxon>
        <taxon>Picocystaceae</taxon>
        <taxon>Picocystis</taxon>
    </lineage>
</organism>
<evidence type="ECO:0000259" key="10">
    <source>
        <dbReference type="Pfam" id="PF01656"/>
    </source>
</evidence>
<evidence type="ECO:0000256" key="3">
    <source>
        <dbReference type="ARBA" id="ARBA00015415"/>
    </source>
</evidence>